<evidence type="ECO:0000313" key="7">
    <source>
        <dbReference type="EMBL" id="PON53118.1"/>
    </source>
</evidence>
<dbReference type="GO" id="GO:0008113">
    <property type="term" value="F:peptide-methionine (S)-S-oxide reductase activity"/>
    <property type="evidence" value="ECO:0007669"/>
    <property type="project" value="UniProtKB-EC"/>
</dbReference>
<dbReference type="AlphaFoldDB" id="A0A2P5BWG9"/>
<dbReference type="Gene3D" id="3.30.1060.10">
    <property type="entry name" value="Peptide methionine sulphoxide reductase MsrA"/>
    <property type="match status" value="1"/>
</dbReference>
<gene>
    <name evidence="7" type="ORF">PanWU01x14_204980</name>
</gene>
<accession>A0A2P5BWG9</accession>
<comment type="similarity">
    <text evidence="1">Belongs to the MsrA Met sulfoxide reductase family.</text>
</comment>
<sequence length="258" mass="29771">MYRLLPQINTQISDFLDSQTTSTTIPEDHHYLSEAIFAGDSFWGLEAAFGRVDGVLKTATGFCGGTLAKPSYAEVSEGRTGHTEAVKVIYDKRRISYKTLCDLFWETHDSTNRNYLNFGLIGAHRRSAIFYRNEEERKQAQESKIRKQMKLNKRIVTRIIPLNDSQFFLAENRNQKHYLQERHWLCQSLGLRSTLHFVDSNIACKLNGILAMEGKQIIDKLTTFLQSHELSKQTKSICEEIIFELARKEDDFENPRAV</sequence>
<evidence type="ECO:0000256" key="2">
    <source>
        <dbReference type="ARBA" id="ARBA00012502"/>
    </source>
</evidence>
<dbReference type="OrthoDB" id="77405at2759"/>
<proteinExistence type="inferred from homology"/>
<evidence type="ECO:0000256" key="1">
    <source>
        <dbReference type="ARBA" id="ARBA00005591"/>
    </source>
</evidence>
<dbReference type="STRING" id="3476.A0A2P5BWG9"/>
<evidence type="ECO:0000256" key="4">
    <source>
        <dbReference type="ARBA" id="ARBA00030273"/>
    </source>
</evidence>
<reference evidence="8" key="1">
    <citation type="submission" date="2016-06" db="EMBL/GenBank/DDBJ databases">
        <title>Parallel loss of symbiosis genes in relatives of nitrogen-fixing non-legume Parasponia.</title>
        <authorList>
            <person name="Van Velzen R."/>
            <person name="Holmer R."/>
            <person name="Bu F."/>
            <person name="Rutten L."/>
            <person name="Van Zeijl A."/>
            <person name="Liu W."/>
            <person name="Santuari L."/>
            <person name="Cao Q."/>
            <person name="Sharma T."/>
            <person name="Shen D."/>
            <person name="Roswanjaya Y."/>
            <person name="Wardhani T."/>
            <person name="Kalhor M.S."/>
            <person name="Jansen J."/>
            <person name="Van den Hoogen J."/>
            <person name="Gungor B."/>
            <person name="Hartog M."/>
            <person name="Hontelez J."/>
            <person name="Verver J."/>
            <person name="Yang W.-C."/>
            <person name="Schijlen E."/>
            <person name="Repin R."/>
            <person name="Schilthuizen M."/>
            <person name="Schranz E."/>
            <person name="Heidstra R."/>
            <person name="Miyata K."/>
            <person name="Fedorova E."/>
            <person name="Kohlen W."/>
            <person name="Bisseling T."/>
            <person name="Smit S."/>
            <person name="Geurts R."/>
        </authorList>
    </citation>
    <scope>NUCLEOTIDE SEQUENCE [LARGE SCALE GENOMIC DNA]</scope>
    <source>
        <strain evidence="8">cv. WU1-14</strain>
    </source>
</reference>
<organism evidence="7 8">
    <name type="scientific">Parasponia andersonii</name>
    <name type="common">Sponia andersonii</name>
    <dbReference type="NCBI Taxonomy" id="3476"/>
    <lineage>
        <taxon>Eukaryota</taxon>
        <taxon>Viridiplantae</taxon>
        <taxon>Streptophyta</taxon>
        <taxon>Embryophyta</taxon>
        <taxon>Tracheophyta</taxon>
        <taxon>Spermatophyta</taxon>
        <taxon>Magnoliopsida</taxon>
        <taxon>eudicotyledons</taxon>
        <taxon>Gunneridae</taxon>
        <taxon>Pentapetalae</taxon>
        <taxon>rosids</taxon>
        <taxon>fabids</taxon>
        <taxon>Rosales</taxon>
        <taxon>Cannabaceae</taxon>
        <taxon>Parasponia</taxon>
    </lineage>
</organism>
<comment type="caution">
    <text evidence="7">The sequence shown here is derived from an EMBL/GenBank/DDBJ whole genome shotgun (WGS) entry which is preliminary data.</text>
</comment>
<dbReference type="PANTHER" id="PTHR42799">
    <property type="entry name" value="MITOCHONDRIAL PEPTIDE METHIONINE SULFOXIDE REDUCTASE"/>
    <property type="match status" value="1"/>
</dbReference>
<keyword evidence="8" id="KW-1185">Reference proteome</keyword>
<dbReference type="GO" id="GO:0034599">
    <property type="term" value="P:cellular response to oxidative stress"/>
    <property type="evidence" value="ECO:0007669"/>
    <property type="project" value="TreeGrafter"/>
</dbReference>
<dbReference type="InterPro" id="IPR002569">
    <property type="entry name" value="Met_Sox_Rdtase_MsrA_dom"/>
</dbReference>
<dbReference type="InterPro" id="IPR050162">
    <property type="entry name" value="MsrA_MetSO_reductase"/>
</dbReference>
<evidence type="ECO:0000259" key="6">
    <source>
        <dbReference type="Pfam" id="PF01625"/>
    </source>
</evidence>
<name>A0A2P5BWG9_PARAD</name>
<dbReference type="PANTHER" id="PTHR42799:SF26">
    <property type="entry name" value="PEPTIDE-METHIONINE (S)-S-OXIDE REDUCTASE"/>
    <property type="match status" value="1"/>
</dbReference>
<dbReference type="HAMAP" id="MF_01401">
    <property type="entry name" value="MsrA"/>
    <property type="match status" value="1"/>
</dbReference>
<evidence type="ECO:0000256" key="3">
    <source>
        <dbReference type="ARBA" id="ARBA00023002"/>
    </source>
</evidence>
<dbReference type="GO" id="GO:0005737">
    <property type="term" value="C:cytoplasm"/>
    <property type="evidence" value="ECO:0007669"/>
    <property type="project" value="TreeGrafter"/>
</dbReference>
<evidence type="ECO:0000256" key="5">
    <source>
        <dbReference type="ARBA" id="ARBA00030643"/>
    </source>
</evidence>
<dbReference type="EMBL" id="JXTB01000211">
    <property type="protein sequence ID" value="PON53118.1"/>
    <property type="molecule type" value="Genomic_DNA"/>
</dbReference>
<dbReference type="Pfam" id="PF01625">
    <property type="entry name" value="PMSR"/>
    <property type="match status" value="1"/>
</dbReference>
<dbReference type="Proteomes" id="UP000237105">
    <property type="component" value="Unassembled WGS sequence"/>
</dbReference>
<keyword evidence="3" id="KW-0560">Oxidoreductase</keyword>
<evidence type="ECO:0000313" key="8">
    <source>
        <dbReference type="Proteomes" id="UP000237105"/>
    </source>
</evidence>
<dbReference type="EC" id="1.8.4.11" evidence="2"/>
<dbReference type="NCBIfam" id="TIGR00401">
    <property type="entry name" value="msrA"/>
    <property type="match status" value="1"/>
</dbReference>
<dbReference type="InterPro" id="IPR036509">
    <property type="entry name" value="Met_Sox_Rdtase_MsrA_sf"/>
</dbReference>
<protein>
    <recommendedName>
        <fullName evidence="2">peptide-methionine (S)-S-oxide reductase</fullName>
        <ecNumber evidence="2">1.8.4.11</ecNumber>
    </recommendedName>
    <alternativeName>
        <fullName evidence="5">Peptide-methionine (S)-S-oxide reductase</fullName>
    </alternativeName>
    <alternativeName>
        <fullName evidence="4">Protein-methionine-S-oxide reductase</fullName>
    </alternativeName>
</protein>
<feature type="domain" description="Peptide methionine sulphoxide reductase MsrA" evidence="6">
    <location>
        <begin position="34"/>
        <end position="186"/>
    </location>
</feature>
<dbReference type="SUPFAM" id="SSF55068">
    <property type="entry name" value="Peptide methionine sulfoxide reductase"/>
    <property type="match status" value="1"/>
</dbReference>